<sequence length="130" mass="14411">MTIAENISSTFSSLPSLVAAALPATPARPAASHPFFSSSTPSGPFPCWRVVLWSCDYFLVALVIAFYVPRRSPLAGPFAEFRLLGGWSLWREQEKEGKKDENKGEGEGKAKDNNEDENKTKNEENEENDM</sequence>
<evidence type="ECO:0000313" key="2">
    <source>
        <dbReference type="EMBL" id="KAJ9156145.1"/>
    </source>
</evidence>
<evidence type="ECO:0008006" key="4">
    <source>
        <dbReference type="Google" id="ProtNLM"/>
    </source>
</evidence>
<feature type="region of interest" description="Disordered" evidence="1">
    <location>
        <begin position="93"/>
        <end position="130"/>
    </location>
</feature>
<evidence type="ECO:0000256" key="1">
    <source>
        <dbReference type="SAM" id="MobiDB-lite"/>
    </source>
</evidence>
<comment type="caution">
    <text evidence="2">The sequence shown here is derived from an EMBL/GenBank/DDBJ whole genome shotgun (WGS) entry which is preliminary data.</text>
</comment>
<reference evidence="2" key="1">
    <citation type="submission" date="2022-07" db="EMBL/GenBank/DDBJ databases">
        <title>Fungi with potential for degradation of polypropylene.</title>
        <authorList>
            <person name="Gostincar C."/>
        </authorList>
    </citation>
    <scope>NUCLEOTIDE SEQUENCE</scope>
    <source>
        <strain evidence="2">EXF-13308</strain>
    </source>
</reference>
<organism evidence="2 3">
    <name type="scientific">Pleurostoma richardsiae</name>
    <dbReference type="NCBI Taxonomy" id="41990"/>
    <lineage>
        <taxon>Eukaryota</taxon>
        <taxon>Fungi</taxon>
        <taxon>Dikarya</taxon>
        <taxon>Ascomycota</taxon>
        <taxon>Pezizomycotina</taxon>
        <taxon>Sordariomycetes</taxon>
        <taxon>Sordariomycetidae</taxon>
        <taxon>Calosphaeriales</taxon>
        <taxon>Pleurostomataceae</taxon>
        <taxon>Pleurostoma</taxon>
    </lineage>
</organism>
<protein>
    <recommendedName>
        <fullName evidence="4">Transmembrane protein</fullName>
    </recommendedName>
</protein>
<dbReference type="AlphaFoldDB" id="A0AA38VZF6"/>
<feature type="compositionally biased region" description="Basic and acidic residues" evidence="1">
    <location>
        <begin position="93"/>
        <end position="123"/>
    </location>
</feature>
<dbReference type="EMBL" id="JANBVO010000002">
    <property type="protein sequence ID" value="KAJ9156145.1"/>
    <property type="molecule type" value="Genomic_DNA"/>
</dbReference>
<evidence type="ECO:0000313" key="3">
    <source>
        <dbReference type="Proteomes" id="UP001174694"/>
    </source>
</evidence>
<proteinExistence type="predicted"/>
<keyword evidence="3" id="KW-1185">Reference proteome</keyword>
<gene>
    <name evidence="2" type="ORF">NKR23_g1480</name>
</gene>
<accession>A0AA38VZF6</accession>
<dbReference type="Proteomes" id="UP001174694">
    <property type="component" value="Unassembled WGS sequence"/>
</dbReference>
<name>A0AA38VZF6_9PEZI</name>